<dbReference type="SMART" id="SM00320">
    <property type="entry name" value="WD40"/>
    <property type="match status" value="6"/>
</dbReference>
<dbReference type="GO" id="GO:0005737">
    <property type="term" value="C:cytoplasm"/>
    <property type="evidence" value="ECO:0007669"/>
    <property type="project" value="EnsemblFungi"/>
</dbReference>
<dbReference type="PANTHER" id="PTHR22850">
    <property type="entry name" value="WD40 REPEAT FAMILY"/>
    <property type="match status" value="1"/>
</dbReference>
<dbReference type="EMBL" id="CH408156">
    <property type="protein sequence ID" value="EDK37353.2"/>
    <property type="molecule type" value="Genomic_DNA"/>
</dbReference>
<keyword evidence="1 4" id="KW-0853">WD repeat</keyword>
<dbReference type="InParanoid" id="A5DDV0"/>
<dbReference type="GO" id="GO:0005634">
    <property type="term" value="C:nucleus"/>
    <property type="evidence" value="ECO:0007669"/>
    <property type="project" value="EnsemblFungi"/>
</dbReference>
<accession>A5DDV0</accession>
<dbReference type="VEuPathDB" id="FungiDB:PGUG_01451"/>
<dbReference type="FunCoup" id="A5DDV0">
    <property type="interactions" value="90"/>
</dbReference>
<name>A5DDV0_PICGU</name>
<dbReference type="SUPFAM" id="SSF50978">
    <property type="entry name" value="WD40 repeat-like"/>
    <property type="match status" value="1"/>
</dbReference>
<dbReference type="InterPro" id="IPR022052">
    <property type="entry name" value="Histone-bd_RBBP4-like_N"/>
</dbReference>
<dbReference type="Pfam" id="PF00400">
    <property type="entry name" value="WD40"/>
    <property type="match status" value="4"/>
</dbReference>
<dbReference type="Proteomes" id="UP000001997">
    <property type="component" value="Unassembled WGS sequence"/>
</dbReference>
<dbReference type="RefSeq" id="XP_001485780.2">
    <property type="nucleotide sequence ID" value="XM_001485730.1"/>
</dbReference>
<dbReference type="OMA" id="MPQNPDV"/>
<dbReference type="Pfam" id="PF12265">
    <property type="entry name" value="CAF1C_H4-bd"/>
    <property type="match status" value="1"/>
</dbReference>
<proteinExistence type="predicted"/>
<evidence type="ECO:0000313" key="7">
    <source>
        <dbReference type="Proteomes" id="UP000001997"/>
    </source>
</evidence>
<evidence type="ECO:0000313" key="6">
    <source>
        <dbReference type="EMBL" id="EDK37353.2"/>
    </source>
</evidence>
<dbReference type="STRING" id="294746.A5DDV0"/>
<evidence type="ECO:0000259" key="5">
    <source>
        <dbReference type="Pfam" id="PF12265"/>
    </source>
</evidence>
<dbReference type="PROSITE" id="PS50294">
    <property type="entry name" value="WD_REPEATS_REGION"/>
    <property type="match status" value="1"/>
</dbReference>
<dbReference type="InterPro" id="IPR036322">
    <property type="entry name" value="WD40_repeat_dom_sf"/>
</dbReference>
<keyword evidence="7" id="KW-1185">Reference proteome</keyword>
<protein>
    <recommendedName>
        <fullName evidence="5">Histone-binding protein RBBP4-like N-terminal domain-containing protein</fullName>
    </recommendedName>
</protein>
<dbReference type="GO" id="GO:0033186">
    <property type="term" value="C:CAF-1 complex"/>
    <property type="evidence" value="ECO:0007669"/>
    <property type="project" value="EnsemblFungi"/>
</dbReference>
<dbReference type="InterPro" id="IPR001680">
    <property type="entry name" value="WD40_rpt"/>
</dbReference>
<gene>
    <name evidence="6" type="ORF">PGUG_01451</name>
</gene>
<dbReference type="PROSITE" id="PS50082">
    <property type="entry name" value="WD_REPEATS_2"/>
    <property type="match status" value="1"/>
</dbReference>
<dbReference type="eggNOG" id="KOG0264">
    <property type="taxonomic scope" value="Eukaryota"/>
</dbReference>
<feature type="repeat" description="WD" evidence="4">
    <location>
        <begin position="325"/>
        <end position="367"/>
    </location>
</feature>
<dbReference type="GO" id="GO:0006335">
    <property type="term" value="P:DNA replication-dependent chromatin assembly"/>
    <property type="evidence" value="ECO:0007669"/>
    <property type="project" value="EnsemblFungi"/>
</dbReference>
<organism evidence="6 7">
    <name type="scientific">Meyerozyma guilliermondii (strain ATCC 6260 / CBS 566 / DSM 6381 / JCM 1539 / NBRC 10279 / NRRL Y-324)</name>
    <name type="common">Yeast</name>
    <name type="synonym">Candida guilliermondii</name>
    <dbReference type="NCBI Taxonomy" id="294746"/>
    <lineage>
        <taxon>Eukaryota</taxon>
        <taxon>Fungi</taxon>
        <taxon>Dikarya</taxon>
        <taxon>Ascomycota</taxon>
        <taxon>Saccharomycotina</taxon>
        <taxon>Pichiomycetes</taxon>
        <taxon>Debaryomycetaceae</taxon>
        <taxon>Meyerozyma</taxon>
    </lineage>
</organism>
<dbReference type="GO" id="GO:0000786">
    <property type="term" value="C:nucleosome"/>
    <property type="evidence" value="ECO:0007669"/>
    <property type="project" value="EnsemblFungi"/>
</dbReference>
<dbReference type="AlphaFoldDB" id="A5DDV0"/>
<keyword evidence="2" id="KW-0677">Repeat</keyword>
<dbReference type="InterPro" id="IPR015943">
    <property type="entry name" value="WD40/YVTN_repeat-like_dom_sf"/>
</dbReference>
<dbReference type="HOGENOM" id="CLU_020445_3_1_1"/>
<dbReference type="GeneID" id="5127602"/>
<dbReference type="GO" id="GO:0042393">
    <property type="term" value="F:histone binding"/>
    <property type="evidence" value="ECO:0007669"/>
    <property type="project" value="EnsemblFungi"/>
</dbReference>
<evidence type="ECO:0000256" key="4">
    <source>
        <dbReference type="PROSITE-ProRule" id="PRU00221"/>
    </source>
</evidence>
<dbReference type="OrthoDB" id="427795at2759"/>
<evidence type="ECO:0000256" key="2">
    <source>
        <dbReference type="ARBA" id="ARBA00022737"/>
    </source>
</evidence>
<sequence>MEVEVIDGPEEAHIDQETQDNYRIWKKNAPFLYDYLTTHPLLWPSLSVQFFPDLEKLSVGSQESSDPETVAQRLLVGTFTLGKYTDSISILRLPYYTNLSRHVNIDRLNYHADKQEFEVTSASSKKISTVQKINHLGDVNRARYMPQNPDVIASCNNFGSVSVYDRTKHANVKTALADTDISPPQLRLVSTTSSHADIFAIDWNRQQEGTIASGSMDGQMCVYDIQKMQKDNDEVQPIWSTSSESGINDLEWVPNHDKLFLSASDNGVVQLYDTRQQNALSTFFHSCAVNSVSICPGQTTTFATGDSNGQIDIRDIRMANSIHHITSHTDSITQIKWHPNHRRVLGSASSDKTMRIFDVANDKLLFIHAGHMLGVNDFDWSLHDDWLVATVGDDNSLHAWKPVIESDKLATATS</sequence>
<reference evidence="6 7" key="1">
    <citation type="journal article" date="2009" name="Nature">
        <title>Evolution of pathogenicity and sexual reproduction in eight Candida genomes.</title>
        <authorList>
            <person name="Butler G."/>
            <person name="Rasmussen M.D."/>
            <person name="Lin M.F."/>
            <person name="Santos M.A."/>
            <person name="Sakthikumar S."/>
            <person name="Munro C.A."/>
            <person name="Rheinbay E."/>
            <person name="Grabherr M."/>
            <person name="Forche A."/>
            <person name="Reedy J.L."/>
            <person name="Agrafioti I."/>
            <person name="Arnaud M.B."/>
            <person name="Bates S."/>
            <person name="Brown A.J."/>
            <person name="Brunke S."/>
            <person name="Costanzo M.C."/>
            <person name="Fitzpatrick D.A."/>
            <person name="de Groot P.W."/>
            <person name="Harris D."/>
            <person name="Hoyer L.L."/>
            <person name="Hube B."/>
            <person name="Klis F.M."/>
            <person name="Kodira C."/>
            <person name="Lennard N."/>
            <person name="Logue M.E."/>
            <person name="Martin R."/>
            <person name="Neiman A.M."/>
            <person name="Nikolaou E."/>
            <person name="Quail M.A."/>
            <person name="Quinn J."/>
            <person name="Santos M.C."/>
            <person name="Schmitzberger F.F."/>
            <person name="Sherlock G."/>
            <person name="Shah P."/>
            <person name="Silverstein K.A."/>
            <person name="Skrzypek M.S."/>
            <person name="Soll D."/>
            <person name="Staggs R."/>
            <person name="Stansfield I."/>
            <person name="Stumpf M.P."/>
            <person name="Sudbery P.E."/>
            <person name="Srikantha T."/>
            <person name="Zeng Q."/>
            <person name="Berman J."/>
            <person name="Berriman M."/>
            <person name="Heitman J."/>
            <person name="Gow N.A."/>
            <person name="Lorenz M.C."/>
            <person name="Birren B.W."/>
            <person name="Kellis M."/>
            <person name="Cuomo C.A."/>
        </authorList>
    </citation>
    <scope>NUCLEOTIDE SEQUENCE [LARGE SCALE GENOMIC DNA]</scope>
    <source>
        <strain evidence="7">ATCC 6260 / CBS 566 / DSM 6381 / JCM 1539 / NBRC 10279 / NRRL Y-324</strain>
    </source>
</reference>
<keyword evidence="3" id="KW-0156">Chromatin regulator</keyword>
<dbReference type="InterPro" id="IPR050459">
    <property type="entry name" value="WD_repeat_RBAP46/RBAP48/MSI1"/>
</dbReference>
<dbReference type="KEGG" id="pgu:PGUG_01451"/>
<evidence type="ECO:0000256" key="1">
    <source>
        <dbReference type="ARBA" id="ARBA00022574"/>
    </source>
</evidence>
<feature type="domain" description="Histone-binding protein RBBP4-like N-terminal" evidence="5">
    <location>
        <begin position="20"/>
        <end position="94"/>
    </location>
</feature>
<dbReference type="Gene3D" id="2.130.10.10">
    <property type="entry name" value="YVTN repeat-like/Quinoprotein amine dehydrogenase"/>
    <property type="match status" value="1"/>
</dbReference>
<evidence type="ECO:0000256" key="3">
    <source>
        <dbReference type="ARBA" id="ARBA00022853"/>
    </source>
</evidence>